<dbReference type="Proteomes" id="UP001056035">
    <property type="component" value="Chromosome"/>
</dbReference>
<dbReference type="PANTHER" id="PTHR43214:SF24">
    <property type="entry name" value="TRANSCRIPTIONAL REGULATORY PROTEIN NARL-RELATED"/>
    <property type="match status" value="1"/>
</dbReference>
<name>A0ABY5E1T3_9ACTN</name>
<accession>A0ABY5E1T3</accession>
<evidence type="ECO:0000313" key="7">
    <source>
        <dbReference type="EMBL" id="UTI67057.1"/>
    </source>
</evidence>
<evidence type="ECO:0000256" key="3">
    <source>
        <dbReference type="ARBA" id="ARBA00023163"/>
    </source>
</evidence>
<dbReference type="CDD" id="cd06170">
    <property type="entry name" value="LuxR_C_like"/>
    <property type="match status" value="1"/>
</dbReference>
<dbReference type="InterPro" id="IPR039420">
    <property type="entry name" value="WalR-like"/>
</dbReference>
<reference evidence="7 8" key="1">
    <citation type="submission" date="2022-06" db="EMBL/GenBank/DDBJ databases">
        <title>Paraconexibacter antarcticus.</title>
        <authorList>
            <person name="Kim C.S."/>
        </authorList>
    </citation>
    <scope>NUCLEOTIDE SEQUENCE [LARGE SCALE GENOMIC DNA]</scope>
    <source>
        <strain evidence="7 8">02-257</strain>
    </source>
</reference>
<organism evidence="7 8">
    <name type="scientific">Paraconexibacter antarcticus</name>
    <dbReference type="NCBI Taxonomy" id="2949664"/>
    <lineage>
        <taxon>Bacteria</taxon>
        <taxon>Bacillati</taxon>
        <taxon>Actinomycetota</taxon>
        <taxon>Thermoleophilia</taxon>
        <taxon>Solirubrobacterales</taxon>
        <taxon>Paraconexibacteraceae</taxon>
        <taxon>Paraconexibacter</taxon>
    </lineage>
</organism>
<feature type="domain" description="Response regulatory" evidence="6">
    <location>
        <begin position="1"/>
        <end position="99"/>
    </location>
</feature>
<dbReference type="InterPro" id="IPR001789">
    <property type="entry name" value="Sig_transdc_resp-reg_receiver"/>
</dbReference>
<evidence type="ECO:0000256" key="1">
    <source>
        <dbReference type="ARBA" id="ARBA00023015"/>
    </source>
</evidence>
<dbReference type="PRINTS" id="PR00038">
    <property type="entry name" value="HTHLUXR"/>
</dbReference>
<protein>
    <submittedName>
        <fullName evidence="7">Response regulator transcription factor</fullName>
    </submittedName>
</protein>
<gene>
    <name evidence="7" type="ORF">NBH00_06735</name>
</gene>
<proteinExistence type="predicted"/>
<dbReference type="SUPFAM" id="SSF46894">
    <property type="entry name" value="C-terminal effector domain of the bipartite response regulators"/>
    <property type="match status" value="1"/>
</dbReference>
<dbReference type="EMBL" id="CP098502">
    <property type="protein sequence ID" value="UTI67057.1"/>
    <property type="molecule type" value="Genomic_DNA"/>
</dbReference>
<evidence type="ECO:0000256" key="5">
    <source>
        <dbReference type="SAM" id="MobiDB-lite"/>
    </source>
</evidence>
<comment type="caution">
    <text evidence="4">Lacks conserved residue(s) required for the propagation of feature annotation.</text>
</comment>
<evidence type="ECO:0000256" key="2">
    <source>
        <dbReference type="ARBA" id="ARBA00023125"/>
    </source>
</evidence>
<evidence type="ECO:0000256" key="4">
    <source>
        <dbReference type="PROSITE-ProRule" id="PRU00169"/>
    </source>
</evidence>
<feature type="region of interest" description="Disordered" evidence="5">
    <location>
        <begin position="169"/>
        <end position="188"/>
    </location>
</feature>
<sequence>MALEEGGMLVEAEARDRKEANDAVLRFAADIIVLSAALPGGAVGATEDIARSHPATEIVLYAPSATDEFMLRVVAAGAHGFLLGSTDPRRLPHTVAGVLQGEAAFPRRFVRVMADELARRHRPLRRVPPGAGLTAREEEVHGLLEAGLSREAISVRLGISAATVRSHATRAERKLHAPPRIPASGAGT</sequence>
<keyword evidence="1" id="KW-0805">Transcription regulation</keyword>
<dbReference type="Gene3D" id="3.40.50.2300">
    <property type="match status" value="1"/>
</dbReference>
<dbReference type="PROSITE" id="PS50110">
    <property type="entry name" value="RESPONSE_REGULATORY"/>
    <property type="match status" value="1"/>
</dbReference>
<dbReference type="SMART" id="SM00421">
    <property type="entry name" value="HTH_LUXR"/>
    <property type="match status" value="1"/>
</dbReference>
<dbReference type="InterPro" id="IPR000792">
    <property type="entry name" value="Tscrpt_reg_LuxR_C"/>
</dbReference>
<evidence type="ECO:0000313" key="8">
    <source>
        <dbReference type="Proteomes" id="UP001056035"/>
    </source>
</evidence>
<dbReference type="InterPro" id="IPR016032">
    <property type="entry name" value="Sig_transdc_resp-reg_C-effctor"/>
</dbReference>
<keyword evidence="8" id="KW-1185">Reference proteome</keyword>
<evidence type="ECO:0000259" key="6">
    <source>
        <dbReference type="PROSITE" id="PS50110"/>
    </source>
</evidence>
<keyword evidence="3" id="KW-0804">Transcription</keyword>
<dbReference type="PANTHER" id="PTHR43214">
    <property type="entry name" value="TWO-COMPONENT RESPONSE REGULATOR"/>
    <property type="match status" value="1"/>
</dbReference>
<dbReference type="Pfam" id="PF00196">
    <property type="entry name" value="GerE"/>
    <property type="match status" value="1"/>
</dbReference>
<dbReference type="InterPro" id="IPR011006">
    <property type="entry name" value="CheY-like_superfamily"/>
</dbReference>
<dbReference type="SUPFAM" id="SSF52172">
    <property type="entry name" value="CheY-like"/>
    <property type="match status" value="1"/>
</dbReference>
<keyword evidence="2" id="KW-0238">DNA-binding</keyword>